<keyword evidence="7" id="KW-0378">Hydrolase</keyword>
<evidence type="ECO:0000256" key="1">
    <source>
        <dbReference type="ARBA" id="ARBA00001946"/>
    </source>
</evidence>
<evidence type="ECO:0000256" key="2">
    <source>
        <dbReference type="ARBA" id="ARBA00004123"/>
    </source>
</evidence>
<evidence type="ECO:0000256" key="8">
    <source>
        <dbReference type="ARBA" id="ARBA00022842"/>
    </source>
</evidence>
<dbReference type="GeneID" id="77728715"/>
<dbReference type="GO" id="GO:0005634">
    <property type="term" value="C:nucleus"/>
    <property type="evidence" value="ECO:0007669"/>
    <property type="project" value="UniProtKB-SubCell"/>
</dbReference>
<evidence type="ECO:0000256" key="6">
    <source>
        <dbReference type="ARBA" id="ARBA00022763"/>
    </source>
</evidence>
<dbReference type="GO" id="GO:0000712">
    <property type="term" value="P:resolution of meiotic recombination intermediates"/>
    <property type="evidence" value="ECO:0007669"/>
    <property type="project" value="TreeGrafter"/>
</dbReference>
<dbReference type="RefSeq" id="XP_052945601.1">
    <property type="nucleotide sequence ID" value="XM_053089510.1"/>
</dbReference>
<evidence type="ECO:0000256" key="10">
    <source>
        <dbReference type="ARBA" id="ARBA00023204"/>
    </source>
</evidence>
<dbReference type="Gene3D" id="1.10.150.670">
    <property type="entry name" value="Crossover junction endonuclease EME1, DNA-binding domain"/>
    <property type="match status" value="1"/>
</dbReference>
<evidence type="ECO:0000256" key="4">
    <source>
        <dbReference type="ARBA" id="ARBA00022723"/>
    </source>
</evidence>
<dbReference type="GO" id="GO:0031573">
    <property type="term" value="P:mitotic intra-S DNA damage checkpoint signaling"/>
    <property type="evidence" value="ECO:0007669"/>
    <property type="project" value="TreeGrafter"/>
</dbReference>
<evidence type="ECO:0000313" key="15">
    <source>
        <dbReference type="Proteomes" id="UP001164286"/>
    </source>
</evidence>
<keyword evidence="6" id="KW-0227">DNA damage</keyword>
<dbReference type="GO" id="GO:0006302">
    <property type="term" value="P:double-strand break repair"/>
    <property type="evidence" value="ECO:0007669"/>
    <property type="project" value="TreeGrafter"/>
</dbReference>
<protein>
    <recommendedName>
        <fullName evidence="16">ERCC4 domain-containing protein</fullName>
    </recommendedName>
</protein>
<comment type="subcellular location">
    <subcellularLocation>
        <location evidence="2">Nucleus</location>
    </subcellularLocation>
</comment>
<evidence type="ECO:0000256" key="11">
    <source>
        <dbReference type="ARBA" id="ARBA00023242"/>
    </source>
</evidence>
<dbReference type="GO" id="GO:0008821">
    <property type="term" value="F:crossover junction DNA endonuclease activity"/>
    <property type="evidence" value="ECO:0007669"/>
    <property type="project" value="TreeGrafter"/>
</dbReference>
<dbReference type="GO" id="GO:0031297">
    <property type="term" value="P:replication fork processing"/>
    <property type="evidence" value="ECO:0007669"/>
    <property type="project" value="TreeGrafter"/>
</dbReference>
<keyword evidence="12" id="KW-0469">Meiosis</keyword>
<feature type="region of interest" description="Disordered" evidence="13">
    <location>
        <begin position="1"/>
        <end position="89"/>
    </location>
</feature>
<dbReference type="PANTHER" id="PTHR21077:SF5">
    <property type="entry name" value="CROSSOVER JUNCTION ENDONUCLEASE MMS4"/>
    <property type="match status" value="1"/>
</dbReference>
<dbReference type="GO" id="GO:0003677">
    <property type="term" value="F:DNA binding"/>
    <property type="evidence" value="ECO:0007669"/>
    <property type="project" value="InterPro"/>
</dbReference>
<evidence type="ECO:0000313" key="14">
    <source>
        <dbReference type="EMBL" id="KAI9635824.1"/>
    </source>
</evidence>
<keyword evidence="5" id="KW-0255">Endonuclease</keyword>
<keyword evidence="10" id="KW-0234">DNA repair</keyword>
<evidence type="ECO:0000256" key="7">
    <source>
        <dbReference type="ARBA" id="ARBA00022801"/>
    </source>
</evidence>
<evidence type="ECO:0000256" key="9">
    <source>
        <dbReference type="ARBA" id="ARBA00023172"/>
    </source>
</evidence>
<dbReference type="Proteomes" id="UP001164286">
    <property type="component" value="Unassembled WGS sequence"/>
</dbReference>
<dbReference type="EMBL" id="JAKWFO010000005">
    <property type="protein sequence ID" value="KAI9635824.1"/>
    <property type="molecule type" value="Genomic_DNA"/>
</dbReference>
<proteinExistence type="predicted"/>
<keyword evidence="4" id="KW-0479">Metal-binding</keyword>
<comment type="cofactor">
    <cofactor evidence="1">
        <name>Mg(2+)</name>
        <dbReference type="ChEBI" id="CHEBI:18420"/>
    </cofactor>
</comment>
<feature type="compositionally biased region" description="Basic and acidic residues" evidence="13">
    <location>
        <begin position="29"/>
        <end position="89"/>
    </location>
</feature>
<reference evidence="14" key="1">
    <citation type="journal article" date="2022" name="G3 (Bethesda)">
        <title>High quality genome of the basidiomycete yeast Dioszegia hungarica PDD-24b-2 isolated from cloud water.</title>
        <authorList>
            <person name="Jarrige D."/>
            <person name="Haridas S."/>
            <person name="Bleykasten-Grosshans C."/>
            <person name="Joly M."/>
            <person name="Nadalig T."/>
            <person name="Sancelme M."/>
            <person name="Vuilleumier S."/>
            <person name="Grigoriev I.V."/>
            <person name="Amato P."/>
            <person name="Bringel F."/>
        </authorList>
    </citation>
    <scope>NUCLEOTIDE SEQUENCE</scope>
    <source>
        <strain evidence="14">PDD-24b-2</strain>
    </source>
</reference>
<evidence type="ECO:0000256" key="3">
    <source>
        <dbReference type="ARBA" id="ARBA00022722"/>
    </source>
</evidence>
<keyword evidence="9" id="KW-0233">DNA recombination</keyword>
<dbReference type="GO" id="GO:0048476">
    <property type="term" value="C:Holliday junction resolvase complex"/>
    <property type="evidence" value="ECO:0007669"/>
    <property type="project" value="InterPro"/>
</dbReference>
<keyword evidence="11" id="KW-0539">Nucleus</keyword>
<dbReference type="Pfam" id="PF21292">
    <property type="entry name" value="EME1-MUS81_C"/>
    <property type="match status" value="1"/>
</dbReference>
<dbReference type="InterPro" id="IPR033310">
    <property type="entry name" value="Mms4/EME1/EME2"/>
</dbReference>
<evidence type="ECO:0000256" key="12">
    <source>
        <dbReference type="ARBA" id="ARBA00023254"/>
    </source>
</evidence>
<organism evidence="14 15">
    <name type="scientific">Dioszegia hungarica</name>
    <dbReference type="NCBI Taxonomy" id="4972"/>
    <lineage>
        <taxon>Eukaryota</taxon>
        <taxon>Fungi</taxon>
        <taxon>Dikarya</taxon>
        <taxon>Basidiomycota</taxon>
        <taxon>Agaricomycotina</taxon>
        <taxon>Tremellomycetes</taxon>
        <taxon>Tremellales</taxon>
        <taxon>Bulleribasidiaceae</taxon>
        <taxon>Dioszegia</taxon>
    </lineage>
</organism>
<accession>A0AA38HAL5</accession>
<name>A0AA38HAL5_9TREE</name>
<evidence type="ECO:0000256" key="5">
    <source>
        <dbReference type="ARBA" id="ARBA00022759"/>
    </source>
</evidence>
<comment type="caution">
    <text evidence="14">The sequence shown here is derived from an EMBL/GenBank/DDBJ whole genome shotgun (WGS) entry which is preliminary data.</text>
</comment>
<evidence type="ECO:0008006" key="16">
    <source>
        <dbReference type="Google" id="ProtNLM"/>
    </source>
</evidence>
<dbReference type="GO" id="GO:0046872">
    <property type="term" value="F:metal ion binding"/>
    <property type="evidence" value="ECO:0007669"/>
    <property type="project" value="UniProtKB-KW"/>
</dbReference>
<dbReference type="AlphaFoldDB" id="A0AA38HAL5"/>
<keyword evidence="8" id="KW-0460">Magnesium</keyword>
<sequence length="421" mass="47314">MRLETPSTESEVDTPLSEGAKKKKTAPKKKVDSGDGKDKEAEAARKREEKEEKEAMKQQEKDEKARKKEQEKVDKEAAKSLAKKEKEANKLRINKSDTVREIHLYLTPDLLEPSSPIAAALPEIRTRFVGNESEVHTLNEKECPQAGVIRFKRHVKAKYDAKAKKWVILAEDRWEWESTVVLVVQAEEILDLIHSKANGLAEWASDARMTMRLKQTDQVVVMIKGLQKYYAKTKTLANREFTAAARASLGEINPVRRPVGVRADKAMVERELVKLQVAERCFLVHVEKTEEIEDWVYNLGADVAIRPYKLLRKTHLNFCPADGAATKKSSHPSDAFKLMLEAVHGITPSGAAGIVAEYPVFKDLMEAYDKAERRGHGAALLLQDCEVRNLRNGTANGRLLNKALSTKVYHHFSSTDGLALV</sequence>
<evidence type="ECO:0000256" key="13">
    <source>
        <dbReference type="SAM" id="MobiDB-lite"/>
    </source>
</evidence>
<keyword evidence="3" id="KW-0540">Nuclease</keyword>
<keyword evidence="15" id="KW-1185">Reference proteome</keyword>
<dbReference type="PANTHER" id="PTHR21077">
    <property type="entry name" value="EME1 PROTEIN"/>
    <property type="match status" value="1"/>
</dbReference>
<dbReference type="InterPro" id="IPR042530">
    <property type="entry name" value="EME1/EME2_C"/>
</dbReference>
<gene>
    <name evidence="14" type="ORF">MKK02DRAFT_36862</name>
</gene>
<dbReference type="Gene3D" id="3.40.50.10130">
    <property type="match status" value="1"/>
</dbReference>